<evidence type="ECO:0000313" key="2">
    <source>
        <dbReference type="Proteomes" id="UP001375743"/>
    </source>
</evidence>
<dbReference type="EMBL" id="JBBLZC010000008">
    <property type="protein sequence ID" value="MEK0083468.1"/>
    <property type="molecule type" value="Genomic_DNA"/>
</dbReference>
<evidence type="ECO:0008006" key="3">
    <source>
        <dbReference type="Google" id="ProtNLM"/>
    </source>
</evidence>
<dbReference type="RefSeq" id="WP_418159316.1">
    <property type="nucleotide sequence ID" value="NZ_JBBLZC010000008.1"/>
</dbReference>
<accession>A0ABU8XQH7</accession>
<gene>
    <name evidence="1" type="ORF">U1T56_09920</name>
</gene>
<keyword evidence="2" id="KW-1185">Reference proteome</keyword>
<dbReference type="Proteomes" id="UP001375743">
    <property type="component" value="Unassembled WGS sequence"/>
</dbReference>
<reference evidence="1 2" key="1">
    <citation type="submission" date="2024-01" db="EMBL/GenBank/DDBJ databases">
        <title>Multi-omics insights into the function and evolution of sodium benzoate biodegradation pathways in Benzoatithermus flavus gen. nov., sp. nov. from hot spring.</title>
        <authorList>
            <person name="Hu C.-J."/>
            <person name="Li W.-J."/>
        </authorList>
    </citation>
    <scope>NUCLEOTIDE SEQUENCE [LARGE SCALE GENOMIC DNA]</scope>
    <source>
        <strain evidence="1 2">SYSU G07066</strain>
    </source>
</reference>
<sequence>MTTPEPDPILLARVAIMDAIDAVIRARAAESEISDALLAILIDERNRIARLLGRPEFTAPDLLARGVDD</sequence>
<evidence type="ECO:0000313" key="1">
    <source>
        <dbReference type="EMBL" id="MEK0083468.1"/>
    </source>
</evidence>
<protein>
    <recommendedName>
        <fullName evidence="3">Chorismate mutase</fullName>
    </recommendedName>
</protein>
<proteinExistence type="predicted"/>
<comment type="caution">
    <text evidence="1">The sequence shown here is derived from an EMBL/GenBank/DDBJ whole genome shotgun (WGS) entry which is preliminary data.</text>
</comment>
<name>A0ABU8XQH7_9PROT</name>
<organism evidence="1 2">
    <name type="scientific">Benzoatithermus flavus</name>
    <dbReference type="NCBI Taxonomy" id="3108223"/>
    <lineage>
        <taxon>Bacteria</taxon>
        <taxon>Pseudomonadati</taxon>
        <taxon>Pseudomonadota</taxon>
        <taxon>Alphaproteobacteria</taxon>
        <taxon>Geminicoccales</taxon>
        <taxon>Geminicoccaceae</taxon>
        <taxon>Benzoatithermus</taxon>
    </lineage>
</organism>